<reference evidence="1" key="2">
    <citation type="submission" date="2023-01" db="EMBL/GenBank/DDBJ databases">
        <authorList>
            <person name="Petersen C."/>
        </authorList>
    </citation>
    <scope>NUCLEOTIDE SEQUENCE</scope>
    <source>
        <strain evidence="1">IBT 15450</strain>
    </source>
</reference>
<sequence>MSATPLARSPLSSCSLLAGLSTSQVALNRLSVCVPLYIFGLGLIVNFRQLGGYIDYIECFRYLGAAYRSRFCRPLTRCCGTSLIVRDRQAVIVALAICTNTFLKQLKQSLPESAITDIALIYEGLLAQLSYSVGSPTRYAIVKAYGYAQTRMLASGTAFMVLGFI</sequence>
<organism evidence="1 2">
    <name type="scientific">Penicillium canescens</name>
    <dbReference type="NCBI Taxonomy" id="5083"/>
    <lineage>
        <taxon>Eukaryota</taxon>
        <taxon>Fungi</taxon>
        <taxon>Dikarya</taxon>
        <taxon>Ascomycota</taxon>
        <taxon>Pezizomycotina</taxon>
        <taxon>Eurotiomycetes</taxon>
        <taxon>Eurotiomycetidae</taxon>
        <taxon>Eurotiales</taxon>
        <taxon>Aspergillaceae</taxon>
        <taxon>Penicillium</taxon>
    </lineage>
</organism>
<comment type="caution">
    <text evidence="1">The sequence shown here is derived from an EMBL/GenBank/DDBJ whole genome shotgun (WGS) entry which is preliminary data.</text>
</comment>
<evidence type="ECO:0000313" key="1">
    <source>
        <dbReference type="EMBL" id="KAJ6052047.1"/>
    </source>
</evidence>
<gene>
    <name evidence="1" type="ORF">N7460_002581</name>
</gene>
<name>A0AAD6NDU5_PENCN</name>
<accession>A0AAD6NDU5</accession>
<keyword evidence="2" id="KW-1185">Reference proteome</keyword>
<dbReference type="AlphaFoldDB" id="A0AAD6NDU5"/>
<protein>
    <submittedName>
        <fullName evidence="1">Siderochrome-iron transporter MirB</fullName>
    </submittedName>
</protein>
<proteinExistence type="predicted"/>
<dbReference type="EMBL" id="JAQJZL010000002">
    <property type="protein sequence ID" value="KAJ6052047.1"/>
    <property type="molecule type" value="Genomic_DNA"/>
</dbReference>
<dbReference type="Proteomes" id="UP001219568">
    <property type="component" value="Unassembled WGS sequence"/>
</dbReference>
<evidence type="ECO:0000313" key="2">
    <source>
        <dbReference type="Proteomes" id="UP001219568"/>
    </source>
</evidence>
<reference evidence="1" key="1">
    <citation type="journal article" date="2023" name="IMA Fungus">
        <title>Comparative genomic study of the Penicillium genus elucidates a diverse pangenome and 15 lateral gene transfer events.</title>
        <authorList>
            <person name="Petersen C."/>
            <person name="Sorensen T."/>
            <person name="Nielsen M.R."/>
            <person name="Sondergaard T.E."/>
            <person name="Sorensen J.L."/>
            <person name="Fitzpatrick D.A."/>
            <person name="Frisvad J.C."/>
            <person name="Nielsen K.L."/>
        </authorList>
    </citation>
    <scope>NUCLEOTIDE SEQUENCE</scope>
    <source>
        <strain evidence="1">IBT 15450</strain>
    </source>
</reference>